<gene>
    <name evidence="1" type="ORF">B296_00034400</name>
</gene>
<sequence>MDAIYNTHVSSSLPFFTLFAYGNYLAEKGDKELALCMREEDMGRFAVGMHCSMLHAIRDKLVAGTHGLVPVEDADTDRVGHSKESAEVQHRQGKDENIQAAVQVNGGRMAEDEREVECSVAPAAPQVYGDKLVEDEEVAWSAVQLVGHQSLNGWVAHQKGSSVSEKDACDRVVGFKHGSAGDERWWSVLMTVAVTVGIVEEGIQ</sequence>
<reference evidence="1 2" key="1">
    <citation type="journal article" date="2014" name="Agronomy (Basel)">
        <title>A Draft Genome Sequence for Ensete ventricosum, the Drought-Tolerant Tree Against Hunger.</title>
        <authorList>
            <person name="Harrison J."/>
            <person name="Moore K.A."/>
            <person name="Paszkiewicz K."/>
            <person name="Jones T."/>
            <person name="Grant M."/>
            <person name="Ambacheew D."/>
            <person name="Muzemil S."/>
            <person name="Studholme D.J."/>
        </authorList>
    </citation>
    <scope>NUCLEOTIDE SEQUENCE [LARGE SCALE GENOMIC DNA]</scope>
</reference>
<dbReference type="EMBL" id="AMZH03011124">
    <property type="protein sequence ID" value="RRT53477.1"/>
    <property type="molecule type" value="Genomic_DNA"/>
</dbReference>
<evidence type="ECO:0000313" key="2">
    <source>
        <dbReference type="Proteomes" id="UP000287651"/>
    </source>
</evidence>
<name>A0A426YP30_ENSVE</name>
<dbReference type="AlphaFoldDB" id="A0A426YP30"/>
<proteinExistence type="predicted"/>
<organism evidence="1 2">
    <name type="scientific">Ensete ventricosum</name>
    <name type="common">Abyssinian banana</name>
    <name type="synonym">Musa ensete</name>
    <dbReference type="NCBI Taxonomy" id="4639"/>
    <lineage>
        <taxon>Eukaryota</taxon>
        <taxon>Viridiplantae</taxon>
        <taxon>Streptophyta</taxon>
        <taxon>Embryophyta</taxon>
        <taxon>Tracheophyta</taxon>
        <taxon>Spermatophyta</taxon>
        <taxon>Magnoliopsida</taxon>
        <taxon>Liliopsida</taxon>
        <taxon>Zingiberales</taxon>
        <taxon>Musaceae</taxon>
        <taxon>Ensete</taxon>
    </lineage>
</organism>
<evidence type="ECO:0000313" key="1">
    <source>
        <dbReference type="EMBL" id="RRT53477.1"/>
    </source>
</evidence>
<protein>
    <submittedName>
        <fullName evidence="1">Uncharacterized protein</fullName>
    </submittedName>
</protein>
<accession>A0A426YP30</accession>
<comment type="caution">
    <text evidence="1">The sequence shown here is derived from an EMBL/GenBank/DDBJ whole genome shotgun (WGS) entry which is preliminary data.</text>
</comment>
<dbReference type="Proteomes" id="UP000287651">
    <property type="component" value="Unassembled WGS sequence"/>
</dbReference>